<comment type="caution">
    <text evidence="4">The sequence shown here is derived from an EMBL/GenBank/DDBJ whole genome shotgun (WGS) entry which is preliminary data.</text>
</comment>
<dbReference type="AlphaFoldDB" id="A0A934RVR1"/>
<dbReference type="InterPro" id="IPR011429">
    <property type="entry name" value="Cyt_c_Planctomycete-type"/>
</dbReference>
<evidence type="ECO:0000259" key="3">
    <source>
        <dbReference type="Pfam" id="PF07635"/>
    </source>
</evidence>
<sequence>MKRALATLYLLLAALFAFAPLLFEAGEEASSPWTPFIASFHPLVLHLPIGLVAAVLALEFASIFNKHAETGARNFLWFLTALTASLSFATGYLLGEEGGYEKELLNDHLWAAGIFTSICWSTLAVNILKKNGFIRFLSLIAITATLVLASHPGGLMVHGDPFANAPWLAEEEETSPEAQYGILPLVPDPFNPYTDVVHPIIDAKCVSCHGPKKKKGKLRVDTYEALMLGGDFGPCIEPGDSYESLFVELMELPMDDEEHMPPEDEHQMTQEEIDVIKWWIDEGAKADVVMARAEAPAAILPFLVTGYRLLPEPTEEELAEAAEEEARKADEANRGNVEALLETVSAEVRDSVQFMSLTSSKLRFKPNGKAEDFDNDALEATKELVPNFVRIDLSDTAISNNALKHLKNAERLEILSLRNTEVDEDALEHLEDLENLESLNLYGTPTGDDILKELPTLPNLRTLYLGETKISTETIAKLQTKHPEVEIIGDLR</sequence>
<name>A0A934RVR1_9BACT</name>
<feature type="chain" id="PRO_5037647635" description="Cytochrome C Planctomycete-type domain-containing protein" evidence="2">
    <location>
        <begin position="20"/>
        <end position="492"/>
    </location>
</feature>
<evidence type="ECO:0000256" key="2">
    <source>
        <dbReference type="SAM" id="SignalP"/>
    </source>
</evidence>
<dbReference type="PANTHER" id="PTHR35889:SF3">
    <property type="entry name" value="F-BOX DOMAIN-CONTAINING PROTEIN"/>
    <property type="match status" value="1"/>
</dbReference>
<feature type="transmembrane region" description="Helical" evidence="1">
    <location>
        <begin position="133"/>
        <end position="151"/>
    </location>
</feature>
<feature type="domain" description="Cytochrome C Planctomycete-type" evidence="3">
    <location>
        <begin position="205"/>
        <end position="264"/>
    </location>
</feature>
<evidence type="ECO:0000256" key="1">
    <source>
        <dbReference type="SAM" id="Phobius"/>
    </source>
</evidence>
<proteinExistence type="predicted"/>
<dbReference type="Gene3D" id="3.80.10.10">
    <property type="entry name" value="Ribonuclease Inhibitor"/>
    <property type="match status" value="1"/>
</dbReference>
<dbReference type="RefSeq" id="WP_200356817.1">
    <property type="nucleotide sequence ID" value="NZ_JAENIL010000032.1"/>
</dbReference>
<dbReference type="Pfam" id="PF07635">
    <property type="entry name" value="PSCyt1"/>
    <property type="match status" value="1"/>
</dbReference>
<protein>
    <recommendedName>
        <fullName evidence="3">Cytochrome C Planctomycete-type domain-containing protein</fullName>
    </recommendedName>
</protein>
<keyword evidence="5" id="KW-1185">Reference proteome</keyword>
<keyword evidence="2" id="KW-0732">Signal</keyword>
<keyword evidence="1" id="KW-0812">Transmembrane</keyword>
<feature type="signal peptide" evidence="2">
    <location>
        <begin position="1"/>
        <end position="19"/>
    </location>
</feature>
<dbReference type="SUPFAM" id="SSF52047">
    <property type="entry name" value="RNI-like"/>
    <property type="match status" value="1"/>
</dbReference>
<evidence type="ECO:0000313" key="5">
    <source>
        <dbReference type="Proteomes" id="UP000617628"/>
    </source>
</evidence>
<evidence type="ECO:0000313" key="4">
    <source>
        <dbReference type="EMBL" id="MBK1878605.1"/>
    </source>
</evidence>
<keyword evidence="1" id="KW-1133">Transmembrane helix</keyword>
<dbReference type="InterPro" id="IPR032675">
    <property type="entry name" value="LRR_dom_sf"/>
</dbReference>
<feature type="transmembrane region" description="Helical" evidence="1">
    <location>
        <begin position="41"/>
        <end position="63"/>
    </location>
</feature>
<gene>
    <name evidence="4" type="ORF">JIN87_17120</name>
</gene>
<accession>A0A934RVR1</accession>
<organism evidence="4 5">
    <name type="scientific">Pelagicoccus mobilis</name>
    <dbReference type="NCBI Taxonomy" id="415221"/>
    <lineage>
        <taxon>Bacteria</taxon>
        <taxon>Pseudomonadati</taxon>
        <taxon>Verrucomicrobiota</taxon>
        <taxon>Opitutia</taxon>
        <taxon>Puniceicoccales</taxon>
        <taxon>Pelagicoccaceae</taxon>
        <taxon>Pelagicoccus</taxon>
    </lineage>
</organism>
<dbReference type="PANTHER" id="PTHR35889">
    <property type="entry name" value="CYCLOINULO-OLIGOSACCHARIDE FRUCTANOTRANSFERASE-RELATED"/>
    <property type="match status" value="1"/>
</dbReference>
<keyword evidence="1" id="KW-0472">Membrane</keyword>
<dbReference type="Proteomes" id="UP000617628">
    <property type="component" value="Unassembled WGS sequence"/>
</dbReference>
<reference evidence="4" key="1">
    <citation type="submission" date="2021-01" db="EMBL/GenBank/DDBJ databases">
        <title>Modified the classification status of verrucomicrobia.</title>
        <authorList>
            <person name="Feng X."/>
        </authorList>
    </citation>
    <scope>NUCLEOTIDE SEQUENCE</scope>
    <source>
        <strain evidence="4">KCTC 13126</strain>
    </source>
</reference>
<feature type="transmembrane region" description="Helical" evidence="1">
    <location>
        <begin position="75"/>
        <end position="94"/>
    </location>
</feature>
<feature type="transmembrane region" description="Helical" evidence="1">
    <location>
        <begin position="109"/>
        <end position="128"/>
    </location>
</feature>
<dbReference type="EMBL" id="JAENIL010000032">
    <property type="protein sequence ID" value="MBK1878605.1"/>
    <property type="molecule type" value="Genomic_DNA"/>
</dbReference>